<dbReference type="Pfam" id="PF00648">
    <property type="entry name" value="Peptidase_C2"/>
    <property type="match status" value="1"/>
</dbReference>
<dbReference type="PROSITE" id="PS50096">
    <property type="entry name" value="IQ"/>
    <property type="match status" value="1"/>
</dbReference>
<dbReference type="SUPFAM" id="SSF54001">
    <property type="entry name" value="Cysteine proteinases"/>
    <property type="match status" value="1"/>
</dbReference>
<feature type="region of interest" description="Disordered" evidence="2">
    <location>
        <begin position="1422"/>
        <end position="1441"/>
    </location>
</feature>
<evidence type="ECO:0000259" key="3">
    <source>
        <dbReference type="PROSITE" id="PS50203"/>
    </source>
</evidence>
<dbReference type="PANTHER" id="PTHR46298">
    <property type="entry name" value="ANDROGLOBIN"/>
    <property type="match status" value="1"/>
</dbReference>
<feature type="region of interest" description="Disordered" evidence="2">
    <location>
        <begin position="1690"/>
        <end position="1710"/>
    </location>
</feature>
<dbReference type="SMART" id="SM00230">
    <property type="entry name" value="CysPc"/>
    <property type="match status" value="1"/>
</dbReference>
<gene>
    <name evidence="5" type="ORF">SEV965_LOCUS13440</name>
</gene>
<reference evidence="5" key="1">
    <citation type="submission" date="2021-02" db="EMBL/GenBank/DDBJ databases">
        <authorList>
            <person name="Nowell W R."/>
        </authorList>
    </citation>
    <scope>NUCLEOTIDE SEQUENCE</scope>
</reference>
<feature type="region of interest" description="Disordered" evidence="2">
    <location>
        <begin position="391"/>
        <end position="412"/>
    </location>
</feature>
<feature type="compositionally biased region" description="Low complexity" evidence="2">
    <location>
        <begin position="1725"/>
        <end position="1735"/>
    </location>
</feature>
<feature type="compositionally biased region" description="Basic and acidic residues" evidence="2">
    <location>
        <begin position="1088"/>
        <end position="1099"/>
    </location>
</feature>
<dbReference type="InterPro" id="IPR057249">
    <property type="entry name" value="Globin_CP_ADGB"/>
</dbReference>
<accession>A0A814KQS0</accession>
<feature type="region of interest" description="Disordered" evidence="2">
    <location>
        <begin position="1069"/>
        <end position="1101"/>
    </location>
</feature>
<feature type="compositionally biased region" description="Polar residues" evidence="2">
    <location>
        <begin position="434"/>
        <end position="443"/>
    </location>
</feature>
<feature type="compositionally biased region" description="Low complexity" evidence="2">
    <location>
        <begin position="1069"/>
        <end position="1080"/>
    </location>
</feature>
<feature type="compositionally biased region" description="Basic and acidic residues" evidence="2">
    <location>
        <begin position="391"/>
        <end position="405"/>
    </location>
</feature>
<evidence type="ECO:0000313" key="6">
    <source>
        <dbReference type="Proteomes" id="UP000663889"/>
    </source>
</evidence>
<dbReference type="Pfam" id="PF22070">
    <property type="entry name" value="Androglobin_V"/>
    <property type="match status" value="1"/>
</dbReference>
<evidence type="ECO:0008006" key="7">
    <source>
        <dbReference type="Google" id="ProtNLM"/>
    </source>
</evidence>
<evidence type="ECO:0000256" key="1">
    <source>
        <dbReference type="PROSITE-ProRule" id="PRU00239"/>
    </source>
</evidence>
<dbReference type="GO" id="GO:0006508">
    <property type="term" value="P:proteolysis"/>
    <property type="evidence" value="ECO:0007669"/>
    <property type="project" value="InterPro"/>
</dbReference>
<evidence type="ECO:0000313" key="5">
    <source>
        <dbReference type="EMBL" id="CAF1053024.1"/>
    </source>
</evidence>
<evidence type="ECO:0000256" key="2">
    <source>
        <dbReference type="SAM" id="MobiDB-lite"/>
    </source>
</evidence>
<dbReference type="PROSITE" id="PS50203">
    <property type="entry name" value="CALPAIN_CAT"/>
    <property type="match status" value="1"/>
</dbReference>
<dbReference type="Pfam" id="PF22068">
    <property type="entry name" value="Androglobin_II"/>
    <property type="match status" value="1"/>
</dbReference>
<sequence>MQHYSAVTKLVHYTSKFTFNSDKQPSRQYSSVRNQRLSSSSDSTDRSKILAMSSVVSSKMIGDNRLLNRRRSRINDTKRFRLTPIWSEWNEAEINAESWDAGNIKKKDLIVVRARSDTKTNIPMGAHNFEDPEGKVELPPSLKVEHWKRPIEFLTADKSPVIVDPDLGTQSFDLVTPNEHLHHSETMRKIISELTALWDICRKERKNINTTAHNINEVNIADRTWHPWEHIYALNKVSKQPFITPYNPSGKYIVRLFFLGTWRKIIIDDTIPFDSENRCLLPQTSLSYELWPMLLSKALLKIISLDFNTLNDFPESNEVSVIHSLTGWIPEPIPLKYTHAEQVWDFLRYDRSNQYVSENQNGSSFGPIPLFKWPDAKVTLHEERILVDGTDSSDHFDDKKSEDKNSKKRGSTFSLVIPKDPTVMKSINNKENRTISSPNLNTSKETKKLIGTGRGGPVDDSGSFVDDQMILEAPKLIVFATMSHLQLTRISSFSETADRSERLRRYNLNDTLSTSMLLTSIRDIPLEPPPPPEYVPPWKLIRPKKPIVLPHAEPITPHESKPKRWIEITSPYINYPIGNVLNIKPTIRSHPIDNNVTTLNTSSRLNRSAKHLAIPDQSNIIEVDEDENIETGKLKPELNIEFVQCTTNIGSVSLRKESNVTDTREKSDDSLRSTVNKTKCEMSIDRTKIPRKSVAIGTKISSDTISTKSKGGESEKITIPIDVQPLGNNNEQQNSPLTNVKPIKKSYTTPKIWMDFDDFCACFTSIIVFHNPRGYHYAHKHTEIKFVPYQQPVITSVREKKKESNQTITQIPNLQDDKPSLYLFIDSTRETLDKNIQLIISLTCLSRWYDTLPHELVGLNEKVSQKDIIPQTGSLIAELYSWKSLTMGQPILRLHTTATKAALLTLSPGRHVLKLTNTCPLACNVQILSDTNDFMLGDEDQLLNKITSMPGDADFIIRAEELFLALDDSIQNFHLIDQQENKLHDLFNLYCEHAPKSLDLTIQTCFNIFNQALYSTLRTVLAASGSTINVDTQFAWRCFTNDLSTPDILAAYEAKRLVVRSLSRHSARAAGSSSASTGTSTPSKRTIGGREKNVDDKPSLKQQFSLTNSSSTLDMQEESLSDLSTRELNVNEIVAITNIQKSIRGFLQRRITFARTSGTEKNLFIQQILQSNMSLLKADQNKSALLLFKNFISIKPELSQCFTFDNDDWNMITYRDYNGIYQEQPANNWFVLFREIFYINEESVIAAKFLSHLSNTLLHVINNDTYDEMPLIFNRLRPGMFTKNKNGYTFFAEGISLDQSIPSDRFRLRLITSYTQLPEIRTDQIISSFITKEIIDYYIPNKEQIICRYRIIISDNVNQTGLNYHLASIHFSTSKTDVLMRLTVLDNNEEIVSVEGKGCLVLPAILFMRMITNIVQPQPQPVLKSTPKTTGGSRKKDLNNTYQGNITDLTTMNSVRSDKDKIGNGMRTRSNSRTGLIIVDEEDKLHKYIIQVTLPHKSWPLTANQWQFVEQLKEQEKNELQVFNPQSSTPKTDRPINDSTSSKRTGQTNSNISTTSNRIKSSTVGSGRSSTTSLNRSKSLKENTEKTIDTSKPHWILRIISDADKVDELTIKKDTERNEELMNIKKAWATFQVGRAKKAMETRQKFLDSLQSKVDEVSLYETIDDATNISEIRTDEEVSTTINSSIIEQQQSVNKQTSTTKKSISSTKKESVKDEVSKQIELISPSLSSSSQIDEPLLDEPPASKPKIILPPLDVKPFLKQKLFSDEPIISDSLFEQEDLQRRQSNFIEHSKYVDEIRQIRQEDQNNRYKEKIRQLEEYFDLQAKTDQIRCTINEPREEFRQRFLEIERIRLQELAIQEEQLMNEEKAKLAAMIKPIKKKTSTGKKKKK</sequence>
<dbReference type="InterPro" id="IPR001300">
    <property type="entry name" value="Peptidase_C2_calpain_cat"/>
</dbReference>
<proteinExistence type="predicted"/>
<dbReference type="InterPro" id="IPR038765">
    <property type="entry name" value="Papain-like_cys_pep_sf"/>
</dbReference>
<feature type="compositionally biased region" description="Polar residues" evidence="2">
    <location>
        <begin position="1537"/>
        <end position="1560"/>
    </location>
</feature>
<comment type="caution">
    <text evidence="1">Lacks conserved residue(s) required for the propagation of feature annotation.</text>
</comment>
<feature type="region of interest" description="Disordered" evidence="2">
    <location>
        <begin position="432"/>
        <end position="455"/>
    </location>
</feature>
<dbReference type="GO" id="GO:0004198">
    <property type="term" value="F:calcium-dependent cysteine-type endopeptidase activity"/>
    <property type="evidence" value="ECO:0007669"/>
    <property type="project" value="InterPro"/>
</dbReference>
<feature type="region of interest" description="Disordered" evidence="2">
    <location>
        <begin position="21"/>
        <end position="45"/>
    </location>
</feature>
<feature type="compositionally biased region" description="Low complexity" evidence="2">
    <location>
        <begin position="1697"/>
        <end position="1706"/>
    </location>
</feature>
<feature type="domain" description="Globin" evidence="4">
    <location>
        <begin position="927"/>
        <end position="1194"/>
    </location>
</feature>
<feature type="compositionally biased region" description="Low complexity" evidence="2">
    <location>
        <begin position="30"/>
        <end position="42"/>
    </location>
</feature>
<feature type="compositionally biased region" description="Low complexity" evidence="2">
    <location>
        <begin position="1561"/>
        <end position="1573"/>
    </location>
</feature>
<dbReference type="InterPro" id="IPR053033">
    <property type="entry name" value="Androglobin-like"/>
</dbReference>
<comment type="caution">
    <text evidence="5">The sequence shown here is derived from an EMBL/GenBank/DDBJ whole genome shotgun (WGS) entry which is preliminary data.</text>
</comment>
<name>A0A814KQS0_9BILA</name>
<dbReference type="PANTHER" id="PTHR46298:SF1">
    <property type="entry name" value="ANDROGLOBIN"/>
    <property type="match status" value="1"/>
</dbReference>
<dbReference type="CDD" id="cd22307">
    <property type="entry name" value="Adgb_C_mid-like"/>
    <property type="match status" value="1"/>
</dbReference>
<dbReference type="InterPro" id="IPR054093">
    <property type="entry name" value="Androglobin_II"/>
</dbReference>
<dbReference type="InterPro" id="IPR054094">
    <property type="entry name" value="Androglobin_IV"/>
</dbReference>
<dbReference type="Proteomes" id="UP000663889">
    <property type="component" value="Unassembled WGS sequence"/>
</dbReference>
<feature type="domain" description="Calpain catalytic" evidence="3">
    <location>
        <begin position="147"/>
        <end position="344"/>
    </location>
</feature>
<dbReference type="EMBL" id="CAJNOU010000636">
    <property type="protein sequence ID" value="CAF1053024.1"/>
    <property type="molecule type" value="Genomic_DNA"/>
</dbReference>
<dbReference type="InterPro" id="IPR054095">
    <property type="entry name" value="Androglobin_V"/>
</dbReference>
<feature type="region of interest" description="Disordered" evidence="2">
    <location>
        <begin position="1521"/>
        <end position="1587"/>
    </location>
</feature>
<organism evidence="5 6">
    <name type="scientific">Rotaria sordida</name>
    <dbReference type="NCBI Taxonomy" id="392033"/>
    <lineage>
        <taxon>Eukaryota</taxon>
        <taxon>Metazoa</taxon>
        <taxon>Spiralia</taxon>
        <taxon>Gnathifera</taxon>
        <taxon>Rotifera</taxon>
        <taxon>Eurotatoria</taxon>
        <taxon>Bdelloidea</taxon>
        <taxon>Philodinida</taxon>
        <taxon>Philodinidae</taxon>
        <taxon>Rotaria</taxon>
    </lineage>
</organism>
<feature type="region of interest" description="Disordered" evidence="2">
    <location>
        <begin position="1725"/>
        <end position="1745"/>
    </location>
</feature>
<dbReference type="Pfam" id="PF22069">
    <property type="entry name" value="Androglobin_IV"/>
    <property type="match status" value="1"/>
</dbReference>
<evidence type="ECO:0000259" key="4">
    <source>
        <dbReference type="PROSITE" id="PS52042"/>
    </source>
</evidence>
<protein>
    <recommendedName>
        <fullName evidence="7">Calpain catalytic domain-containing protein</fullName>
    </recommendedName>
</protein>
<dbReference type="PROSITE" id="PS52042">
    <property type="entry name" value="GLOBIN_CP_ADGB"/>
    <property type="match status" value="1"/>
</dbReference>